<feature type="binding site" evidence="11">
    <location>
        <position position="80"/>
    </location>
    <ligand>
        <name>S-adenosyl-L-methionine</name>
        <dbReference type="ChEBI" id="CHEBI:59789"/>
    </ligand>
</feature>
<gene>
    <name evidence="11 14" type="primary">rlmE</name>
    <name evidence="11" type="synonym">ftsJ</name>
    <name evidence="11" type="synonym">rrmJ</name>
    <name evidence="14" type="ORF">IB647_03445</name>
</gene>
<dbReference type="GeneID" id="93255677"/>
<sequence length="206" mass="23167">MSKGSSTKKWIQEHTSDYYVAQANKLGYRSRASFKILEIQDKYNLFKQNMFIVDLGAAPGGWSEQVVKFIGNNGKLIALDLLEMTPIAGVEFIQGDFSSDETYERLNQLINDKKIDCVISDMAPNLSGNKTSDQARSIYLLELALDFATTNLNRNGSFVAKVFQGQGSDEYLKLVRESFNKVTQFKPKSSRPKSREFYVVATGFKG</sequence>
<feature type="binding site" evidence="11">
    <location>
        <position position="96"/>
    </location>
    <ligand>
        <name>S-adenosyl-L-methionine</name>
        <dbReference type="ChEBI" id="CHEBI:59789"/>
    </ligand>
</feature>
<keyword evidence="2 11" id="KW-0489">Methyltransferase</keyword>
<comment type="similarity">
    <text evidence="11">Belongs to the class I-like SAM-binding methyltransferase superfamily. RNA methyltransferase RlmE family.</text>
</comment>
<dbReference type="GO" id="GO:0008650">
    <property type="term" value="F:rRNA (uridine-2'-O-)-methyltransferase activity"/>
    <property type="evidence" value="ECO:0007669"/>
    <property type="project" value="UniProtKB-UniRule"/>
</dbReference>
<keyword evidence="15" id="KW-1185">Reference proteome</keyword>
<comment type="caution">
    <text evidence="14">The sequence shown here is derived from an EMBL/GenBank/DDBJ whole genome shotgun (WGS) entry which is preliminary data.</text>
</comment>
<feature type="domain" description="Ribosomal RNA methyltransferase FtsJ" evidence="13">
    <location>
        <begin position="28"/>
        <end position="204"/>
    </location>
</feature>
<dbReference type="PANTHER" id="PTHR10920">
    <property type="entry name" value="RIBOSOMAL RNA METHYLTRANSFERASE"/>
    <property type="match status" value="1"/>
</dbReference>
<evidence type="ECO:0000256" key="1">
    <source>
        <dbReference type="ARBA" id="ARBA00022552"/>
    </source>
</evidence>
<dbReference type="InterPro" id="IPR029063">
    <property type="entry name" value="SAM-dependent_MTases_sf"/>
</dbReference>
<evidence type="ECO:0000313" key="14">
    <source>
        <dbReference type="EMBL" id="MBK2064813.1"/>
    </source>
</evidence>
<dbReference type="Gene3D" id="3.40.50.150">
    <property type="entry name" value="Vaccinia Virus protein VP39"/>
    <property type="match status" value="1"/>
</dbReference>
<feature type="active site" description="Proton acceptor" evidence="11 12">
    <location>
        <position position="161"/>
    </location>
</feature>
<keyword evidence="4 11" id="KW-0949">S-adenosyl-L-methionine</keyword>
<keyword evidence="11" id="KW-0963">Cytoplasm</keyword>
<evidence type="ECO:0000256" key="2">
    <source>
        <dbReference type="ARBA" id="ARBA00022603"/>
    </source>
</evidence>
<dbReference type="PIRSF" id="PIRSF005461">
    <property type="entry name" value="23S_rRNA_mtase"/>
    <property type="match status" value="1"/>
</dbReference>
<dbReference type="SUPFAM" id="SSF53335">
    <property type="entry name" value="S-adenosyl-L-methionine-dependent methyltransferases"/>
    <property type="match status" value="1"/>
</dbReference>
<dbReference type="InterPro" id="IPR050082">
    <property type="entry name" value="RNA_methyltr_RlmE"/>
</dbReference>
<dbReference type="RefSeq" id="WP_159184815.1">
    <property type="nucleotide sequence ID" value="NZ_JACVJL010000068.1"/>
</dbReference>
<protein>
    <recommendedName>
        <fullName evidence="7 11">Ribosomal RNA large subunit methyltransferase E</fullName>
        <ecNumber evidence="6 11">2.1.1.166</ecNumber>
    </recommendedName>
    <alternativeName>
        <fullName evidence="9 11">23S rRNA Um2552 methyltransferase</fullName>
    </alternativeName>
    <alternativeName>
        <fullName evidence="8 11">rRNA (uridine-2'-O-)-methyltransferase</fullName>
    </alternativeName>
</protein>
<evidence type="ECO:0000256" key="6">
    <source>
        <dbReference type="ARBA" id="ARBA00038861"/>
    </source>
</evidence>
<evidence type="ECO:0000256" key="10">
    <source>
        <dbReference type="ARBA" id="ARBA00048970"/>
    </source>
</evidence>
<name>A0A9Q2KUT6_9GAMM</name>
<dbReference type="HAMAP" id="MF_01547">
    <property type="entry name" value="RNA_methyltr_E"/>
    <property type="match status" value="1"/>
</dbReference>
<evidence type="ECO:0000256" key="12">
    <source>
        <dbReference type="PIRSR" id="PIRSR005461-1"/>
    </source>
</evidence>
<organism evidence="14 15">
    <name type="scientific">Francisella noatunensis</name>
    <dbReference type="NCBI Taxonomy" id="657445"/>
    <lineage>
        <taxon>Bacteria</taxon>
        <taxon>Pseudomonadati</taxon>
        <taxon>Pseudomonadota</taxon>
        <taxon>Gammaproteobacteria</taxon>
        <taxon>Thiotrichales</taxon>
        <taxon>Francisellaceae</taxon>
        <taxon>Francisella</taxon>
    </lineage>
</organism>
<accession>A0A9Q2KUT6</accession>
<evidence type="ECO:0000256" key="3">
    <source>
        <dbReference type="ARBA" id="ARBA00022679"/>
    </source>
</evidence>
<dbReference type="Proteomes" id="UP000701999">
    <property type="component" value="Unassembled WGS sequence"/>
</dbReference>
<evidence type="ECO:0000313" key="15">
    <source>
        <dbReference type="Proteomes" id="UP000701999"/>
    </source>
</evidence>
<comment type="subcellular location">
    <subcellularLocation>
        <location evidence="11">Cytoplasm</location>
    </subcellularLocation>
</comment>
<evidence type="ECO:0000256" key="5">
    <source>
        <dbReference type="ARBA" id="ARBA00037569"/>
    </source>
</evidence>
<dbReference type="EC" id="2.1.1.166" evidence="6 11"/>
<dbReference type="EMBL" id="JACVKN010000081">
    <property type="protein sequence ID" value="MBK2064813.1"/>
    <property type="molecule type" value="Genomic_DNA"/>
</dbReference>
<feature type="binding site" evidence="11">
    <location>
        <position position="60"/>
    </location>
    <ligand>
        <name>S-adenosyl-L-methionine</name>
        <dbReference type="ChEBI" id="CHEBI:59789"/>
    </ligand>
</feature>
<dbReference type="InterPro" id="IPR015507">
    <property type="entry name" value="rRNA-MeTfrase_E"/>
</dbReference>
<dbReference type="PANTHER" id="PTHR10920:SF18">
    <property type="entry name" value="RRNA METHYLTRANSFERASE 2, MITOCHONDRIAL"/>
    <property type="match status" value="1"/>
</dbReference>
<dbReference type="AlphaFoldDB" id="A0A9Q2KUT6"/>
<keyword evidence="3 11" id="KW-0808">Transferase</keyword>
<comment type="function">
    <text evidence="5 11">Specifically methylates the uridine in position 2552 of 23S rRNA at the 2'-O position of the ribose in the fully assembled 50S ribosomal subunit.</text>
</comment>
<evidence type="ECO:0000259" key="13">
    <source>
        <dbReference type="Pfam" id="PF01728"/>
    </source>
</evidence>
<feature type="binding site" evidence="11">
    <location>
        <position position="62"/>
    </location>
    <ligand>
        <name>S-adenosyl-L-methionine</name>
        <dbReference type="ChEBI" id="CHEBI:59789"/>
    </ligand>
</feature>
<dbReference type="GO" id="GO:0005737">
    <property type="term" value="C:cytoplasm"/>
    <property type="evidence" value="ECO:0007669"/>
    <property type="project" value="UniProtKB-SubCell"/>
</dbReference>
<dbReference type="NCBIfam" id="NF008390">
    <property type="entry name" value="PRK11188.1"/>
    <property type="match status" value="1"/>
</dbReference>
<dbReference type="InterPro" id="IPR002877">
    <property type="entry name" value="RNA_MeTrfase_FtsJ_dom"/>
</dbReference>
<evidence type="ECO:0000256" key="9">
    <source>
        <dbReference type="ARBA" id="ARBA00042745"/>
    </source>
</evidence>
<reference evidence="14 15" key="1">
    <citation type="submission" date="2020-09" db="EMBL/GenBank/DDBJ databases">
        <title>Development of specific Francisella tularensis PCR assay based on in-depth characterization of family Francisellaceae.</title>
        <authorList>
            <person name="Ohrman C."/>
            <person name="Sahl J."/>
            <person name="Sjodin A."/>
            <person name="Uneklint I."/>
            <person name="Ballard R."/>
            <person name="Karlsson L."/>
            <person name="Mcdonough R."/>
            <person name="Sundell D."/>
            <person name="Soria K."/>
            <person name="Brindeflk B."/>
            <person name="Vallesi A."/>
            <person name="Ramirez-Paredes J.G."/>
            <person name="Colquhoun D."/>
            <person name="Myrtennas K."/>
            <person name="Birdsell D."/>
            <person name="Johansson A."/>
            <person name="Wagner D."/>
            <person name="Forsman M."/>
        </authorList>
    </citation>
    <scope>NUCLEOTIDE SEQUENCE [LARGE SCALE GENOMIC DNA]</scope>
    <source>
        <strain evidence="14 15">FSC1140</strain>
    </source>
</reference>
<feature type="binding site" evidence="11">
    <location>
        <position position="121"/>
    </location>
    <ligand>
        <name>S-adenosyl-L-methionine</name>
        <dbReference type="ChEBI" id="CHEBI:59789"/>
    </ligand>
</feature>
<evidence type="ECO:0000256" key="4">
    <source>
        <dbReference type="ARBA" id="ARBA00022691"/>
    </source>
</evidence>
<keyword evidence="1 11" id="KW-0698">rRNA processing</keyword>
<proteinExistence type="inferred from homology"/>
<evidence type="ECO:0000256" key="11">
    <source>
        <dbReference type="HAMAP-Rule" id="MF_01547"/>
    </source>
</evidence>
<dbReference type="FunFam" id="3.40.50.150:FF:000005">
    <property type="entry name" value="Ribosomal RNA large subunit methyltransferase E"/>
    <property type="match status" value="1"/>
</dbReference>
<comment type="catalytic activity">
    <reaction evidence="10 11">
        <text>uridine(2552) in 23S rRNA + S-adenosyl-L-methionine = 2'-O-methyluridine(2552) in 23S rRNA + S-adenosyl-L-homocysteine + H(+)</text>
        <dbReference type="Rhea" id="RHEA:42720"/>
        <dbReference type="Rhea" id="RHEA-COMP:10202"/>
        <dbReference type="Rhea" id="RHEA-COMP:10203"/>
        <dbReference type="ChEBI" id="CHEBI:15378"/>
        <dbReference type="ChEBI" id="CHEBI:57856"/>
        <dbReference type="ChEBI" id="CHEBI:59789"/>
        <dbReference type="ChEBI" id="CHEBI:65315"/>
        <dbReference type="ChEBI" id="CHEBI:74478"/>
        <dbReference type="EC" id="2.1.1.166"/>
    </reaction>
</comment>
<evidence type="ECO:0000256" key="8">
    <source>
        <dbReference type="ARBA" id="ARBA00041995"/>
    </source>
</evidence>
<evidence type="ECO:0000256" key="7">
    <source>
        <dbReference type="ARBA" id="ARBA00041129"/>
    </source>
</evidence>
<dbReference type="Pfam" id="PF01728">
    <property type="entry name" value="FtsJ"/>
    <property type="match status" value="1"/>
</dbReference>